<feature type="domain" description="Deacetylase sirtuin-type" evidence="12">
    <location>
        <begin position="191"/>
        <end position="473"/>
    </location>
</feature>
<feature type="active site" description="Proton acceptor" evidence="10">
    <location>
        <position position="318"/>
    </location>
</feature>
<accession>A0A1W4WL89</accession>
<dbReference type="Gene3D" id="3.40.50.1220">
    <property type="entry name" value="TPP-binding domain"/>
    <property type="match status" value="1"/>
</dbReference>
<feature type="region of interest" description="Disordered" evidence="11">
    <location>
        <begin position="500"/>
        <end position="523"/>
    </location>
</feature>
<name>A0A1W4WL89_AGRPL</name>
<comment type="cofactor">
    <cofactor evidence="1">
        <name>Zn(2+)</name>
        <dbReference type="ChEBI" id="CHEBI:29105"/>
    </cofactor>
</comment>
<proteinExistence type="inferred from homology"/>
<evidence type="ECO:0000256" key="6">
    <source>
        <dbReference type="ARBA" id="ARBA00022723"/>
    </source>
</evidence>
<comment type="similarity">
    <text evidence="3">Belongs to the sirtuin family. Class I subfamily.</text>
</comment>
<dbReference type="GO" id="GO:0070403">
    <property type="term" value="F:NAD+ binding"/>
    <property type="evidence" value="ECO:0007669"/>
    <property type="project" value="InterPro"/>
</dbReference>
<dbReference type="PANTHER" id="PTHR11085">
    <property type="entry name" value="NAD-DEPENDENT PROTEIN DEACYLASE SIRTUIN-5, MITOCHONDRIAL-RELATED"/>
    <property type="match status" value="1"/>
</dbReference>
<dbReference type="Gene3D" id="3.30.1600.10">
    <property type="entry name" value="SIR2/SIRT2 'Small Domain"/>
    <property type="match status" value="1"/>
</dbReference>
<dbReference type="GO" id="GO:0046872">
    <property type="term" value="F:metal ion binding"/>
    <property type="evidence" value="ECO:0007669"/>
    <property type="project" value="UniProtKB-KW"/>
</dbReference>
<dbReference type="GO" id="GO:0002039">
    <property type="term" value="F:p53 binding"/>
    <property type="evidence" value="ECO:0007669"/>
    <property type="project" value="TreeGrafter"/>
</dbReference>
<dbReference type="PROSITE" id="PS50305">
    <property type="entry name" value="SIRTUIN"/>
    <property type="match status" value="1"/>
</dbReference>
<reference evidence="14" key="1">
    <citation type="submission" date="2025-08" db="UniProtKB">
        <authorList>
            <consortium name="RefSeq"/>
        </authorList>
    </citation>
    <scope>IDENTIFICATION</scope>
    <source>
        <tissue evidence="14">Entire body</tissue>
    </source>
</reference>
<keyword evidence="5" id="KW-0808">Transferase</keyword>
<dbReference type="GO" id="GO:0003714">
    <property type="term" value="F:transcription corepressor activity"/>
    <property type="evidence" value="ECO:0007669"/>
    <property type="project" value="TreeGrafter"/>
</dbReference>
<dbReference type="EC" id="2.3.1.286" evidence="4"/>
<evidence type="ECO:0000256" key="4">
    <source>
        <dbReference type="ARBA" id="ARBA00012928"/>
    </source>
</evidence>
<evidence type="ECO:0000256" key="5">
    <source>
        <dbReference type="ARBA" id="ARBA00022679"/>
    </source>
</evidence>
<dbReference type="FunCoup" id="A0A1W4WL89">
    <property type="interactions" value="352"/>
</dbReference>
<sequence length="744" mass="83085">MDSSQDHEESEFHCKRIKLDVTQPNLSVLCQEEFNSATTVPCDRAIENSEGILADCDSGYEASTLESLPTPTHQVSPLSHSEIPDALSGFASESDNLNLSSCNPSQEDDDNASTISHFSDLSGLSDVSLHDWKFTSGSMVWVHKQMQNGVDPRMLLVELGANVDQIPPYLDDVTLWKLLINMVAEPPQRNKLRHVNTLEDVVRLLKGAKKVIVLTGAGVSVSCGIPDFRSKDGIYSRLAKDFPDLVDPQSMFDINYFNQDPRPFFKFAKDIYPGIFEPSPCHKFIRLLEKQGKLLRNYTQNIDTLEKIANIDRVIECHGSFATASCTNCGQKASADEIRDTVLSQKIPLCTRCHPAGPHFVDPNDEIYRCDPRALRRLVESGIMKPDIVFFGEGLPDAFHEAMAGDKNECDLLLVIGSSLKVRPVALIPNSLPAHVPQILINREPLPHCHFDVELLGDCDGIVNHLCQLLGSAWEEGVYDETALEETLQLLPLNEKKCKDTNESDVSSSPDAVVKDDSSSTTVRGLEMSSEEVTCECRSVTVRERNCSCKFTLTTKQSSWFKQEVNEFNELDTTSSKEKLLLLEREIVEAKQFKQRHISVDSAQDSGIGENSNFTDSEGFKYDTSDETNDSTRMDIPAATPSDVGSHHWDLINDERTSSSKSCSEDPPPPPPPPTNPADLRDYWQPKVKHSLVDRLPEGTYYMIPPCRYIFPGAEVYYDPDEKYDYFDDSSSSESSDSEETDEN</sequence>
<evidence type="ECO:0000313" key="14">
    <source>
        <dbReference type="RefSeq" id="XP_018320883.2"/>
    </source>
</evidence>
<dbReference type="OrthoDB" id="424302at2759"/>
<evidence type="ECO:0000256" key="10">
    <source>
        <dbReference type="PROSITE-ProRule" id="PRU00236"/>
    </source>
</evidence>
<dbReference type="RefSeq" id="XP_018320883.2">
    <property type="nucleotide sequence ID" value="XM_018465381.2"/>
</dbReference>
<evidence type="ECO:0000256" key="11">
    <source>
        <dbReference type="SAM" id="MobiDB-lite"/>
    </source>
</evidence>
<dbReference type="InterPro" id="IPR029035">
    <property type="entry name" value="DHS-like_NAD/FAD-binding_dom"/>
</dbReference>
<dbReference type="InParanoid" id="A0A1W4WL89"/>
<dbReference type="FunFam" id="3.30.1600.10:FF:000013">
    <property type="entry name" value="NAD-dependent protein deacetylase sirtuin-1"/>
    <property type="match status" value="1"/>
</dbReference>
<keyword evidence="6 10" id="KW-0479">Metal-binding</keyword>
<evidence type="ECO:0000256" key="7">
    <source>
        <dbReference type="ARBA" id="ARBA00022833"/>
    </source>
</evidence>
<evidence type="ECO:0000256" key="1">
    <source>
        <dbReference type="ARBA" id="ARBA00001947"/>
    </source>
</evidence>
<feature type="binding site" evidence="10">
    <location>
        <position position="326"/>
    </location>
    <ligand>
        <name>Zn(2+)</name>
        <dbReference type="ChEBI" id="CHEBI:29105"/>
    </ligand>
</feature>
<evidence type="ECO:0000256" key="8">
    <source>
        <dbReference type="ARBA" id="ARBA00023027"/>
    </source>
</evidence>
<dbReference type="GO" id="GO:0005654">
    <property type="term" value="C:nucleoplasm"/>
    <property type="evidence" value="ECO:0007669"/>
    <property type="project" value="TreeGrafter"/>
</dbReference>
<dbReference type="InterPro" id="IPR003000">
    <property type="entry name" value="Sirtuin"/>
</dbReference>
<dbReference type="Pfam" id="PF02146">
    <property type="entry name" value="SIR2"/>
    <property type="match status" value="1"/>
</dbReference>
<feature type="binding site" evidence="10">
    <location>
        <position position="329"/>
    </location>
    <ligand>
        <name>Zn(2+)</name>
        <dbReference type="ChEBI" id="CHEBI:29105"/>
    </ligand>
</feature>
<feature type="binding site" evidence="10">
    <location>
        <position position="370"/>
    </location>
    <ligand>
        <name>Zn(2+)</name>
        <dbReference type="ChEBI" id="CHEBI:29105"/>
    </ligand>
</feature>
<feature type="region of interest" description="Disordered" evidence="11">
    <location>
        <begin position="594"/>
        <end position="682"/>
    </location>
</feature>
<comment type="subcellular location">
    <subcellularLocation>
        <location evidence="2">Nucleus</location>
    </subcellularLocation>
</comment>
<feature type="compositionally biased region" description="Pro residues" evidence="11">
    <location>
        <begin position="666"/>
        <end position="676"/>
    </location>
</feature>
<dbReference type="GO" id="GO:0017136">
    <property type="term" value="F:histone deacetylase activity, NAD-dependent"/>
    <property type="evidence" value="ECO:0007669"/>
    <property type="project" value="TreeGrafter"/>
</dbReference>
<keyword evidence="9" id="KW-0539">Nucleus</keyword>
<dbReference type="STRING" id="224129.A0A1W4WL89"/>
<organism evidence="13 14">
    <name type="scientific">Agrilus planipennis</name>
    <name type="common">Emerald ash borer</name>
    <name type="synonym">Agrilus marcopoli</name>
    <dbReference type="NCBI Taxonomy" id="224129"/>
    <lineage>
        <taxon>Eukaryota</taxon>
        <taxon>Metazoa</taxon>
        <taxon>Ecdysozoa</taxon>
        <taxon>Arthropoda</taxon>
        <taxon>Hexapoda</taxon>
        <taxon>Insecta</taxon>
        <taxon>Pterygota</taxon>
        <taxon>Neoptera</taxon>
        <taxon>Endopterygota</taxon>
        <taxon>Coleoptera</taxon>
        <taxon>Polyphaga</taxon>
        <taxon>Elateriformia</taxon>
        <taxon>Buprestoidea</taxon>
        <taxon>Buprestidae</taxon>
        <taxon>Agrilinae</taxon>
        <taxon>Agrilus</taxon>
    </lineage>
</organism>
<evidence type="ECO:0000259" key="12">
    <source>
        <dbReference type="PROSITE" id="PS50305"/>
    </source>
</evidence>
<dbReference type="AlphaFoldDB" id="A0A1W4WL89"/>
<dbReference type="SUPFAM" id="SSF52467">
    <property type="entry name" value="DHS-like NAD/FAD-binding domain"/>
    <property type="match status" value="1"/>
</dbReference>
<keyword evidence="13" id="KW-1185">Reference proteome</keyword>
<dbReference type="InterPro" id="IPR026591">
    <property type="entry name" value="Sirtuin_cat_small_dom_sf"/>
</dbReference>
<dbReference type="CDD" id="cd01408">
    <property type="entry name" value="SIRT1"/>
    <property type="match status" value="1"/>
</dbReference>
<feature type="compositionally biased region" description="Polar residues" evidence="11">
    <location>
        <begin position="601"/>
        <end position="616"/>
    </location>
</feature>
<dbReference type="InterPro" id="IPR026590">
    <property type="entry name" value="Ssirtuin_cat_dom"/>
</dbReference>
<dbReference type="PANTHER" id="PTHR11085:SF9">
    <property type="entry name" value="NAD-DEPENDENT PROTEIN DEACETYLASE SIRTUIN-1"/>
    <property type="match status" value="1"/>
</dbReference>
<feature type="binding site" evidence="10">
    <location>
        <position position="350"/>
    </location>
    <ligand>
        <name>Zn(2+)</name>
        <dbReference type="ChEBI" id="CHEBI:29105"/>
    </ligand>
</feature>
<keyword evidence="8" id="KW-0520">NAD</keyword>
<dbReference type="KEGG" id="apln:108734007"/>
<dbReference type="InterPro" id="IPR050134">
    <property type="entry name" value="NAD-dep_sirtuin_deacylases"/>
</dbReference>
<dbReference type="GeneID" id="108734007"/>
<dbReference type="Proteomes" id="UP000192223">
    <property type="component" value="Unplaced"/>
</dbReference>
<gene>
    <name evidence="14" type="primary">LOC108734007</name>
</gene>
<dbReference type="GO" id="GO:0033553">
    <property type="term" value="C:rDNA heterochromatin"/>
    <property type="evidence" value="ECO:0007669"/>
    <property type="project" value="TreeGrafter"/>
</dbReference>
<protein>
    <recommendedName>
        <fullName evidence="4">protein acetyllysine N-acetyltransferase</fullName>
        <ecNumber evidence="4">2.3.1.286</ecNumber>
    </recommendedName>
</protein>
<feature type="region of interest" description="Disordered" evidence="11">
    <location>
        <begin position="721"/>
        <end position="744"/>
    </location>
</feature>
<evidence type="ECO:0000256" key="9">
    <source>
        <dbReference type="ARBA" id="ARBA00023242"/>
    </source>
</evidence>
<evidence type="ECO:0000256" key="3">
    <source>
        <dbReference type="ARBA" id="ARBA00006924"/>
    </source>
</evidence>
<keyword evidence="7 10" id="KW-0862">Zinc</keyword>
<dbReference type="GO" id="GO:0005637">
    <property type="term" value="C:nuclear inner membrane"/>
    <property type="evidence" value="ECO:0007669"/>
    <property type="project" value="TreeGrafter"/>
</dbReference>
<evidence type="ECO:0000256" key="2">
    <source>
        <dbReference type="ARBA" id="ARBA00004123"/>
    </source>
</evidence>
<evidence type="ECO:0000313" key="13">
    <source>
        <dbReference type="Proteomes" id="UP000192223"/>
    </source>
</evidence>
<feature type="compositionally biased region" description="Basic and acidic residues" evidence="11">
    <location>
        <begin position="645"/>
        <end position="658"/>
    </location>
</feature>